<dbReference type="Pfam" id="PF07967">
    <property type="entry name" value="zf-C3HC"/>
    <property type="match status" value="1"/>
</dbReference>
<comment type="subcellular location">
    <subcellularLocation>
        <location evidence="1">Nucleus</location>
    </subcellularLocation>
</comment>
<comment type="caution">
    <text evidence="5">The sequence shown here is derived from an EMBL/GenBank/DDBJ whole genome shotgun (WGS) entry which is preliminary data.</text>
</comment>
<accession>A0AAV0BCY9</accession>
<reference evidence="5" key="1">
    <citation type="submission" date="2022-06" db="EMBL/GenBank/DDBJ databases">
        <authorList>
            <consortium name="SYNGENTA / RWTH Aachen University"/>
        </authorList>
    </citation>
    <scope>NUCLEOTIDE SEQUENCE</scope>
</reference>
<evidence type="ECO:0000256" key="1">
    <source>
        <dbReference type="ARBA" id="ARBA00004123"/>
    </source>
</evidence>
<keyword evidence="6" id="KW-1185">Reference proteome</keyword>
<dbReference type="GO" id="GO:0008270">
    <property type="term" value="F:zinc ion binding"/>
    <property type="evidence" value="ECO:0007669"/>
    <property type="project" value="InterPro"/>
</dbReference>
<evidence type="ECO:0000313" key="6">
    <source>
        <dbReference type="Proteomes" id="UP001153365"/>
    </source>
</evidence>
<dbReference type="PANTHER" id="PTHR15835:SF6">
    <property type="entry name" value="ZINC FINGER C3HC-TYPE PROTEIN 1"/>
    <property type="match status" value="1"/>
</dbReference>
<gene>
    <name evidence="5" type="ORF">PPACK8108_LOCUS19514</name>
</gene>
<feature type="compositionally biased region" description="Polar residues" evidence="3">
    <location>
        <begin position="312"/>
        <end position="327"/>
    </location>
</feature>
<feature type="domain" description="C3HC-type" evidence="4">
    <location>
        <begin position="104"/>
        <end position="224"/>
    </location>
</feature>
<protein>
    <submittedName>
        <fullName evidence="5">C3HC zinc finger-like-domain-containing protein</fullName>
    </submittedName>
</protein>
<organism evidence="5 6">
    <name type="scientific">Phakopsora pachyrhizi</name>
    <name type="common">Asian soybean rust disease fungus</name>
    <dbReference type="NCBI Taxonomy" id="170000"/>
    <lineage>
        <taxon>Eukaryota</taxon>
        <taxon>Fungi</taxon>
        <taxon>Dikarya</taxon>
        <taxon>Basidiomycota</taxon>
        <taxon>Pucciniomycotina</taxon>
        <taxon>Pucciniomycetes</taxon>
        <taxon>Pucciniales</taxon>
        <taxon>Phakopsoraceae</taxon>
        <taxon>Phakopsora</taxon>
    </lineage>
</organism>
<evidence type="ECO:0000256" key="3">
    <source>
        <dbReference type="SAM" id="MobiDB-lite"/>
    </source>
</evidence>
<name>A0AAV0BCY9_PHAPC</name>
<sequence length="446" mass="49490">MSTGTSGNSMPPELHQALEALSTIDCSLQSWIGSGSLPSFHKTFDQDDFRLISTPALESLRSRATRLRRSRDRSSSKKLLLGRKSSFTVTSSMEPLKPRAHPSSLIEFHQRLRSYKLSSYPAGKPRGLSPPSMAANGWFNVQKNRLRCDACGSSWVLATPSKGDWSTNSGKQLAELGIRLRTDKHQVSCPWRSRRFPSSIYRATRWNTSTEAAKSLFRVAERFQSSVFHDGQPSIQLEHPLSNSDVTALTTAVSILLSSTLNKKPASNSTSTSTVSEQCLILALFGWDIKSLTTITLSSQLETCMSLRTSQTVAPSSLNQPTSKATDSNNNLNSTEELEIISCSLCHRQVIFSRLTQPFNVLTEHRDYCPNFDSRCGFEDLEPALTTWQILLGLIKKFIERQGGQPSTLEEVVERFKSLNQCKSPQTGVLNFVRDALTTSSISKLS</sequence>
<dbReference type="Proteomes" id="UP001153365">
    <property type="component" value="Unassembled WGS sequence"/>
</dbReference>
<dbReference type="InterPro" id="IPR012935">
    <property type="entry name" value="NuBaID_N"/>
</dbReference>
<proteinExistence type="predicted"/>
<evidence type="ECO:0000259" key="4">
    <source>
        <dbReference type="Pfam" id="PF07967"/>
    </source>
</evidence>
<keyword evidence="2" id="KW-0539">Nucleus</keyword>
<evidence type="ECO:0000256" key="2">
    <source>
        <dbReference type="ARBA" id="ARBA00023242"/>
    </source>
</evidence>
<dbReference type="EMBL" id="CALTRL010005704">
    <property type="protein sequence ID" value="CAH7685044.1"/>
    <property type="molecule type" value="Genomic_DNA"/>
</dbReference>
<dbReference type="AlphaFoldDB" id="A0AAV0BCY9"/>
<feature type="region of interest" description="Disordered" evidence="3">
    <location>
        <begin position="312"/>
        <end position="331"/>
    </location>
</feature>
<dbReference type="GO" id="GO:0005634">
    <property type="term" value="C:nucleus"/>
    <property type="evidence" value="ECO:0007669"/>
    <property type="project" value="UniProtKB-SubCell"/>
</dbReference>
<dbReference type="PANTHER" id="PTHR15835">
    <property type="entry name" value="NUCLEAR-INTERACTING PARTNER OF ALK"/>
    <property type="match status" value="1"/>
</dbReference>
<evidence type="ECO:0000313" key="5">
    <source>
        <dbReference type="EMBL" id="CAH7685044.1"/>
    </source>
</evidence>